<accession>A0A392W792</accession>
<reference evidence="1 2" key="1">
    <citation type="journal article" date="2018" name="Front. Plant Sci.">
        <title>Red Clover (Trifolium pratense) and Zigzag Clover (T. medium) - A Picture of Genomic Similarities and Differences.</title>
        <authorList>
            <person name="Dluhosova J."/>
            <person name="Istvanek J."/>
            <person name="Nedelnik J."/>
            <person name="Repkova J."/>
        </authorList>
    </citation>
    <scope>NUCLEOTIDE SEQUENCE [LARGE SCALE GENOMIC DNA]</scope>
    <source>
        <strain evidence="2">cv. 10/8</strain>
        <tissue evidence="1">Leaf</tissue>
    </source>
</reference>
<evidence type="ECO:0000313" key="1">
    <source>
        <dbReference type="EMBL" id="MCI95011.1"/>
    </source>
</evidence>
<comment type="caution">
    <text evidence="1">The sequence shown here is derived from an EMBL/GenBank/DDBJ whole genome shotgun (WGS) entry which is preliminary data.</text>
</comment>
<dbReference type="EMBL" id="LXQA011373331">
    <property type="protein sequence ID" value="MCI95011.1"/>
    <property type="molecule type" value="Genomic_DNA"/>
</dbReference>
<keyword evidence="2" id="KW-1185">Reference proteome</keyword>
<name>A0A392W792_9FABA</name>
<organism evidence="1 2">
    <name type="scientific">Trifolium medium</name>
    <dbReference type="NCBI Taxonomy" id="97028"/>
    <lineage>
        <taxon>Eukaryota</taxon>
        <taxon>Viridiplantae</taxon>
        <taxon>Streptophyta</taxon>
        <taxon>Embryophyta</taxon>
        <taxon>Tracheophyta</taxon>
        <taxon>Spermatophyta</taxon>
        <taxon>Magnoliopsida</taxon>
        <taxon>eudicotyledons</taxon>
        <taxon>Gunneridae</taxon>
        <taxon>Pentapetalae</taxon>
        <taxon>rosids</taxon>
        <taxon>fabids</taxon>
        <taxon>Fabales</taxon>
        <taxon>Fabaceae</taxon>
        <taxon>Papilionoideae</taxon>
        <taxon>50 kb inversion clade</taxon>
        <taxon>NPAAA clade</taxon>
        <taxon>Hologalegina</taxon>
        <taxon>IRL clade</taxon>
        <taxon>Trifolieae</taxon>
        <taxon>Trifolium</taxon>
    </lineage>
</organism>
<protein>
    <submittedName>
        <fullName evidence="1">Uncharacterized protein</fullName>
    </submittedName>
</protein>
<feature type="non-terminal residue" evidence="1">
    <location>
        <position position="35"/>
    </location>
</feature>
<evidence type="ECO:0000313" key="2">
    <source>
        <dbReference type="Proteomes" id="UP000265520"/>
    </source>
</evidence>
<dbReference type="Proteomes" id="UP000265520">
    <property type="component" value="Unassembled WGS sequence"/>
</dbReference>
<dbReference type="AlphaFoldDB" id="A0A392W792"/>
<proteinExistence type="predicted"/>
<sequence length="35" mass="3974">MWRTARRTVVTRGCRAVMPVVSPASARGRDLFCHE</sequence>